<evidence type="ECO:0000313" key="3">
    <source>
        <dbReference type="Proteomes" id="UP001050691"/>
    </source>
</evidence>
<reference evidence="2" key="1">
    <citation type="submission" date="2021-10" db="EMBL/GenBank/DDBJ databases">
        <title>De novo Genome Assembly of Clathrus columnatus (Basidiomycota, Fungi) Using Illumina and Nanopore Sequence Data.</title>
        <authorList>
            <person name="Ogiso-Tanaka E."/>
            <person name="Itagaki H."/>
            <person name="Hosoya T."/>
            <person name="Hosaka K."/>
        </authorList>
    </citation>
    <scope>NUCLEOTIDE SEQUENCE</scope>
    <source>
        <strain evidence="2">MO-923</strain>
    </source>
</reference>
<dbReference type="InterPro" id="IPR036188">
    <property type="entry name" value="FAD/NAD-bd_sf"/>
</dbReference>
<keyword evidence="1" id="KW-1133">Transmembrane helix</keyword>
<gene>
    <name evidence="2" type="ORF">Clacol_003334</name>
</gene>
<evidence type="ECO:0000313" key="2">
    <source>
        <dbReference type="EMBL" id="GJJ09112.1"/>
    </source>
</evidence>
<dbReference type="Proteomes" id="UP001050691">
    <property type="component" value="Unassembled WGS sequence"/>
</dbReference>
<protein>
    <submittedName>
        <fullName evidence="2">Uncharacterized protein</fullName>
    </submittedName>
</protein>
<comment type="caution">
    <text evidence="2">The sequence shown here is derived from an EMBL/GenBank/DDBJ whole genome shotgun (WGS) entry which is preliminary data.</text>
</comment>
<accession>A0AAV5A625</accession>
<evidence type="ECO:0000256" key="1">
    <source>
        <dbReference type="SAM" id="Phobius"/>
    </source>
</evidence>
<name>A0AAV5A625_9AGAM</name>
<keyword evidence="1" id="KW-0812">Transmembrane</keyword>
<organism evidence="2 3">
    <name type="scientific">Clathrus columnatus</name>
    <dbReference type="NCBI Taxonomy" id="1419009"/>
    <lineage>
        <taxon>Eukaryota</taxon>
        <taxon>Fungi</taxon>
        <taxon>Dikarya</taxon>
        <taxon>Basidiomycota</taxon>
        <taxon>Agaricomycotina</taxon>
        <taxon>Agaricomycetes</taxon>
        <taxon>Phallomycetidae</taxon>
        <taxon>Phallales</taxon>
        <taxon>Clathraceae</taxon>
        <taxon>Clathrus</taxon>
    </lineage>
</organism>
<dbReference type="SUPFAM" id="SSF51905">
    <property type="entry name" value="FAD/NAD(P)-binding domain"/>
    <property type="match status" value="1"/>
</dbReference>
<keyword evidence="1" id="KW-0472">Membrane</keyword>
<proteinExistence type="predicted"/>
<keyword evidence="3" id="KW-1185">Reference proteome</keyword>
<dbReference type="AlphaFoldDB" id="A0AAV5A625"/>
<dbReference type="EMBL" id="BPWL01000004">
    <property type="protein sequence ID" value="GJJ09112.1"/>
    <property type="molecule type" value="Genomic_DNA"/>
</dbReference>
<feature type="transmembrane region" description="Helical" evidence="1">
    <location>
        <begin position="6"/>
        <end position="28"/>
    </location>
</feature>
<sequence>MYSTILLVGISIWGSYKILSIFVTRAVWKKFSIMKDVPLLSKARNEQDKLGVAIICGGSISGLFTARICANHFKKVLVIDPEKWITTEQGLQDHHRDLDPPKRSRVAQYLAYHHFPLWITTAMEKMFPTFEQELQRAGGKLISQEEIFWIQGVQTKPTTGFPYYSGAVYPRVIVGSRPVFETTLRRLVLKTCKEVEYINGAVTELIYDENANRVTGVKVKLPNGEITGMEGSLVVDATGPFQGGFRWLKNLPIPSLSTSLQNLKISFDPKMTYTSCEYELPPRLEEEYRKYGFPTDADTICKVYVYFPVGGEDNRQIIIEKRERNFLHFACGSYDSHKPVASVDDMENFMAGFQLKQPLPDFLGEMVNGLRSKDVQATFRHIRCPQSIYIKYHEADNLPSNFVVVGDSLSQSNPINGQGCAKALAHSVILNALLQRSTVDSDGSIPPTLAKEFFLDVKNKTEHIWANLKNSDYRFSSTVPIQGENRLQEISGLLPTYGGILFSLITKDGDVSGVLYRQAGWLEPPTFTLAPWLIRRVAWAWVKGFLISRFVFN</sequence>